<proteinExistence type="predicted"/>
<dbReference type="AlphaFoldDB" id="A0A9P6NVP6"/>
<keyword evidence="2" id="KW-1185">Reference proteome</keyword>
<sequence>MQVQILGCQIYGKTKEVLVKSQQDWSCFLVKALMAKDVTVSGTVLTFPVYEQSLSCK</sequence>
<protein>
    <submittedName>
        <fullName evidence="1">Uncharacterized protein</fullName>
    </submittedName>
</protein>
<dbReference type="EMBL" id="MU167208">
    <property type="protein sequence ID" value="KAG0152487.1"/>
    <property type="molecule type" value="Genomic_DNA"/>
</dbReference>
<name>A0A9P6NVP6_9BASI</name>
<comment type="caution">
    <text evidence="1">The sequence shown here is derived from an EMBL/GenBank/DDBJ whole genome shotgun (WGS) entry which is preliminary data.</text>
</comment>
<accession>A0A9P6NVP6</accession>
<gene>
    <name evidence="1" type="ORF">CROQUDRAFT_85589</name>
</gene>
<dbReference type="Proteomes" id="UP000886653">
    <property type="component" value="Unassembled WGS sequence"/>
</dbReference>
<evidence type="ECO:0000313" key="2">
    <source>
        <dbReference type="Proteomes" id="UP000886653"/>
    </source>
</evidence>
<evidence type="ECO:0000313" key="1">
    <source>
        <dbReference type="EMBL" id="KAG0152487.1"/>
    </source>
</evidence>
<organism evidence="1 2">
    <name type="scientific">Cronartium quercuum f. sp. fusiforme G11</name>
    <dbReference type="NCBI Taxonomy" id="708437"/>
    <lineage>
        <taxon>Eukaryota</taxon>
        <taxon>Fungi</taxon>
        <taxon>Dikarya</taxon>
        <taxon>Basidiomycota</taxon>
        <taxon>Pucciniomycotina</taxon>
        <taxon>Pucciniomycetes</taxon>
        <taxon>Pucciniales</taxon>
        <taxon>Coleosporiaceae</taxon>
        <taxon>Cronartium</taxon>
    </lineage>
</organism>
<reference evidence="1" key="1">
    <citation type="submission" date="2013-11" db="EMBL/GenBank/DDBJ databases">
        <title>Genome sequence of the fusiform rust pathogen reveals effectors for host alternation and coevolution with pine.</title>
        <authorList>
            <consortium name="DOE Joint Genome Institute"/>
            <person name="Smith K."/>
            <person name="Pendleton A."/>
            <person name="Kubisiak T."/>
            <person name="Anderson C."/>
            <person name="Salamov A."/>
            <person name="Aerts A."/>
            <person name="Riley R."/>
            <person name="Clum A."/>
            <person name="Lindquist E."/>
            <person name="Ence D."/>
            <person name="Campbell M."/>
            <person name="Kronenberg Z."/>
            <person name="Feau N."/>
            <person name="Dhillon B."/>
            <person name="Hamelin R."/>
            <person name="Burleigh J."/>
            <person name="Smith J."/>
            <person name="Yandell M."/>
            <person name="Nelson C."/>
            <person name="Grigoriev I."/>
            <person name="Davis J."/>
        </authorList>
    </citation>
    <scope>NUCLEOTIDE SEQUENCE</scope>
    <source>
        <strain evidence="1">G11</strain>
    </source>
</reference>